<dbReference type="InterPro" id="IPR005147">
    <property type="entry name" value="tRNA_synthase_B5-dom"/>
</dbReference>
<organism evidence="20 21">
    <name type="scientific">Breznakia pachnodae</name>
    <dbReference type="NCBI Taxonomy" id="265178"/>
    <lineage>
        <taxon>Bacteria</taxon>
        <taxon>Bacillati</taxon>
        <taxon>Bacillota</taxon>
        <taxon>Erysipelotrichia</taxon>
        <taxon>Erysipelotrichales</taxon>
        <taxon>Erysipelotrichaceae</taxon>
        <taxon>Breznakia</taxon>
    </lineage>
</organism>
<feature type="domain" description="FDX-ACB" evidence="18">
    <location>
        <begin position="702"/>
        <end position="795"/>
    </location>
</feature>
<dbReference type="EC" id="6.1.1.20" evidence="15"/>
<dbReference type="InterPro" id="IPR002547">
    <property type="entry name" value="tRNA-bd_dom"/>
</dbReference>
<dbReference type="HAMAP" id="MF_00283">
    <property type="entry name" value="Phe_tRNA_synth_beta1"/>
    <property type="match status" value="1"/>
</dbReference>
<dbReference type="SMART" id="SM00896">
    <property type="entry name" value="FDX-ACB"/>
    <property type="match status" value="1"/>
</dbReference>
<evidence type="ECO:0000256" key="14">
    <source>
        <dbReference type="ARBA" id="ARBA00049255"/>
    </source>
</evidence>
<dbReference type="EMBL" id="JAUSUR010000001">
    <property type="protein sequence ID" value="MDQ0359333.1"/>
    <property type="molecule type" value="Genomic_DNA"/>
</dbReference>
<dbReference type="RefSeq" id="WP_307404367.1">
    <property type="nucleotide sequence ID" value="NZ_JAUSUR010000001.1"/>
</dbReference>
<dbReference type="NCBIfam" id="TIGR00472">
    <property type="entry name" value="pheT_bact"/>
    <property type="match status" value="1"/>
</dbReference>
<dbReference type="PROSITE" id="PS51483">
    <property type="entry name" value="B5"/>
    <property type="match status" value="1"/>
</dbReference>
<dbReference type="InterPro" id="IPR012340">
    <property type="entry name" value="NA-bd_OB-fold"/>
</dbReference>
<dbReference type="InterPro" id="IPR045060">
    <property type="entry name" value="Phe-tRNA-ligase_IIc_bsu"/>
</dbReference>
<dbReference type="Proteomes" id="UP001230220">
    <property type="component" value="Unassembled WGS sequence"/>
</dbReference>
<dbReference type="InterPro" id="IPR009061">
    <property type="entry name" value="DNA-bd_dom_put_sf"/>
</dbReference>
<dbReference type="PROSITE" id="PS50886">
    <property type="entry name" value="TRBD"/>
    <property type="match status" value="1"/>
</dbReference>
<keyword evidence="10 15" id="KW-0460">Magnesium</keyword>
<dbReference type="Gene3D" id="3.30.930.10">
    <property type="entry name" value="Bira Bifunctional Protein, Domain 2"/>
    <property type="match status" value="1"/>
</dbReference>
<dbReference type="InterPro" id="IPR004532">
    <property type="entry name" value="Phe-tRNA-ligase_IIc_bsu_bact"/>
</dbReference>
<evidence type="ECO:0000256" key="4">
    <source>
        <dbReference type="ARBA" id="ARBA00022490"/>
    </source>
</evidence>
<dbReference type="PANTHER" id="PTHR10947:SF0">
    <property type="entry name" value="PHENYLALANINE--TRNA LIGASE BETA SUBUNIT"/>
    <property type="match status" value="1"/>
</dbReference>
<evidence type="ECO:0000256" key="1">
    <source>
        <dbReference type="ARBA" id="ARBA00004496"/>
    </source>
</evidence>
<evidence type="ECO:0000256" key="15">
    <source>
        <dbReference type="HAMAP-Rule" id="MF_00283"/>
    </source>
</evidence>
<evidence type="ECO:0000256" key="5">
    <source>
        <dbReference type="ARBA" id="ARBA00022555"/>
    </source>
</evidence>
<evidence type="ECO:0000256" key="11">
    <source>
        <dbReference type="ARBA" id="ARBA00022884"/>
    </source>
</evidence>
<dbReference type="NCBIfam" id="NF045760">
    <property type="entry name" value="YtpR"/>
    <property type="match status" value="1"/>
</dbReference>
<evidence type="ECO:0000259" key="18">
    <source>
        <dbReference type="PROSITE" id="PS51447"/>
    </source>
</evidence>
<dbReference type="SUPFAM" id="SSF46955">
    <property type="entry name" value="Putative DNA-binding domain"/>
    <property type="match status" value="1"/>
</dbReference>
<dbReference type="InterPro" id="IPR005146">
    <property type="entry name" value="B3/B4_tRNA-bd"/>
</dbReference>
<dbReference type="Pfam" id="PF01588">
    <property type="entry name" value="tRNA_bind"/>
    <property type="match status" value="1"/>
</dbReference>
<evidence type="ECO:0000256" key="13">
    <source>
        <dbReference type="ARBA" id="ARBA00023146"/>
    </source>
</evidence>
<dbReference type="Pfam" id="PF03484">
    <property type="entry name" value="B5"/>
    <property type="match status" value="1"/>
</dbReference>
<evidence type="ECO:0000256" key="2">
    <source>
        <dbReference type="ARBA" id="ARBA00008653"/>
    </source>
</evidence>
<keyword evidence="4 15" id="KW-0963">Cytoplasm</keyword>
<comment type="catalytic activity">
    <reaction evidence="14 15">
        <text>tRNA(Phe) + L-phenylalanine + ATP = L-phenylalanyl-tRNA(Phe) + AMP + diphosphate + H(+)</text>
        <dbReference type="Rhea" id="RHEA:19413"/>
        <dbReference type="Rhea" id="RHEA-COMP:9668"/>
        <dbReference type="Rhea" id="RHEA-COMP:9699"/>
        <dbReference type="ChEBI" id="CHEBI:15378"/>
        <dbReference type="ChEBI" id="CHEBI:30616"/>
        <dbReference type="ChEBI" id="CHEBI:33019"/>
        <dbReference type="ChEBI" id="CHEBI:58095"/>
        <dbReference type="ChEBI" id="CHEBI:78442"/>
        <dbReference type="ChEBI" id="CHEBI:78531"/>
        <dbReference type="ChEBI" id="CHEBI:456215"/>
        <dbReference type="EC" id="6.1.1.20"/>
    </reaction>
</comment>
<sequence length="796" mass="88817">MLISKKWLSQYMDLGELTIEELADKITAAGLEVEGVEYLAKGTNLVIGEILTCKPHPDSDHLNVCEVNVKDEVLQIVCGAPNCKAGLKVIVAKAGAILPEIEIKKGIIRGVESNGMICSLLELGVDGKSLTDYQKAGIEELPEDAPVGDTDVLGYLGLDDEILDIGLTPNRNDCLAAFSMAKEAGAVLDKKVTLPDYEGKADGGESTKLIVRSETKKCPLYTGKVIRSLTIKESPMWMKHLLQASGVKSINNVVDISNLVMLETGQPLHFFDLSKLEKEEIIVKDGLKTKYTALDGIEYDICEDDIMITINDKPVAIGGVMGGDDSKIDDDTKGILIEAASFNHVSIRNTARRLNLNTDSSIRYQKGIEPRAPYKAMDRAVQLLVEYADAKDIEETVYSADRVIEDVTFDVSLERMNKLMGTAFTNEQVINVLERLDFNPTMNNDMINVVIPSYRQDVAIEADIAEEIIRIIGFDDLKSTMPVMGDTPGRLNKRQQLRRTLRDVLTNQGFYEATSYTLVSEKMHSDAIMPFDSYVELASPMSEDRKIIRGSIIPSLLSCVAYNKARSLKNIPFFEISNVYAKDKVEERLSIVLHGNLQENRWQKYEIKPTFYTIKGYVEAILEKLGYTGTRIVMKANKMDTVHFHPYQSAEVYIGRDLLGIIGVIHPTMAKEYEVGECVMAELNLEVILSNKTSKVRFEPVSKYPQIVRDLAFVVEKDLEVASIIKAIKGCGKQIIKEVEVFDVYMGEHVKDGYKSIALSTTFQANDRTLKDEEINEVHDQILKVLKDKLNAELRV</sequence>
<comment type="subunit">
    <text evidence="3 15">Tetramer of two alpha and two beta subunits.</text>
</comment>
<dbReference type="CDD" id="cd02796">
    <property type="entry name" value="tRNA_bind_bactPheRS"/>
    <property type="match status" value="1"/>
</dbReference>
<comment type="subcellular location">
    <subcellularLocation>
        <location evidence="1 15">Cytoplasm</location>
    </subcellularLocation>
</comment>
<gene>
    <name evidence="15" type="primary">pheT</name>
    <name evidence="20" type="ORF">J2S15_000064</name>
</gene>
<feature type="binding site" evidence="15">
    <location>
        <position position="457"/>
    </location>
    <ligand>
        <name>Mg(2+)</name>
        <dbReference type="ChEBI" id="CHEBI:18420"/>
        <note>shared with alpha subunit</note>
    </ligand>
</feature>
<dbReference type="Pfam" id="PF17759">
    <property type="entry name" value="tRNA_synthFbeta"/>
    <property type="match status" value="1"/>
</dbReference>
<dbReference type="CDD" id="cd00769">
    <property type="entry name" value="PheRS_beta_core"/>
    <property type="match status" value="1"/>
</dbReference>
<keyword evidence="8 15" id="KW-0547">Nucleotide-binding</keyword>
<protein>
    <recommendedName>
        <fullName evidence="15">Phenylalanine--tRNA ligase beta subunit</fullName>
        <ecNumber evidence="15">6.1.1.20</ecNumber>
    </recommendedName>
    <alternativeName>
        <fullName evidence="15">Phenylalanyl-tRNA synthetase beta subunit</fullName>
        <shortName evidence="15">PheRS</shortName>
    </alternativeName>
</protein>
<keyword evidence="9 15" id="KW-0067">ATP-binding</keyword>
<name>A0ABU0DXV7_9FIRM</name>
<dbReference type="SUPFAM" id="SSF50249">
    <property type="entry name" value="Nucleic acid-binding proteins"/>
    <property type="match status" value="1"/>
</dbReference>
<feature type="binding site" evidence="15">
    <location>
        <position position="463"/>
    </location>
    <ligand>
        <name>Mg(2+)</name>
        <dbReference type="ChEBI" id="CHEBI:18420"/>
        <note>shared with alpha subunit</note>
    </ligand>
</feature>
<dbReference type="Gene3D" id="3.30.56.10">
    <property type="match status" value="2"/>
</dbReference>
<comment type="caution">
    <text evidence="20">The sequence shown here is derived from an EMBL/GenBank/DDBJ whole genome shotgun (WGS) entry which is preliminary data.</text>
</comment>
<evidence type="ECO:0000313" key="21">
    <source>
        <dbReference type="Proteomes" id="UP001230220"/>
    </source>
</evidence>
<dbReference type="Pfam" id="PF03147">
    <property type="entry name" value="FDX-ACB"/>
    <property type="match status" value="1"/>
</dbReference>
<dbReference type="GO" id="GO:0004826">
    <property type="term" value="F:phenylalanine-tRNA ligase activity"/>
    <property type="evidence" value="ECO:0007669"/>
    <property type="project" value="UniProtKB-EC"/>
</dbReference>
<dbReference type="InterPro" id="IPR036690">
    <property type="entry name" value="Fdx_antiC-bd_sf"/>
</dbReference>
<dbReference type="Pfam" id="PF03483">
    <property type="entry name" value="B3_4"/>
    <property type="match status" value="1"/>
</dbReference>
<feature type="domain" description="B5" evidence="19">
    <location>
        <begin position="404"/>
        <end position="479"/>
    </location>
</feature>
<dbReference type="SUPFAM" id="SSF54991">
    <property type="entry name" value="Anticodon-binding domain of PheRS"/>
    <property type="match status" value="1"/>
</dbReference>
<evidence type="ECO:0000259" key="17">
    <source>
        <dbReference type="PROSITE" id="PS50886"/>
    </source>
</evidence>
<keyword evidence="7 15" id="KW-0479">Metal-binding</keyword>
<dbReference type="InterPro" id="IPR033714">
    <property type="entry name" value="tRNA_bind_bactPheRS"/>
</dbReference>
<evidence type="ECO:0000256" key="10">
    <source>
        <dbReference type="ARBA" id="ARBA00022842"/>
    </source>
</evidence>
<keyword evidence="5 16" id="KW-0820">tRNA-binding</keyword>
<evidence type="ECO:0000256" key="6">
    <source>
        <dbReference type="ARBA" id="ARBA00022598"/>
    </source>
</evidence>
<dbReference type="SUPFAM" id="SSF56037">
    <property type="entry name" value="PheT/TilS domain"/>
    <property type="match status" value="1"/>
</dbReference>
<comment type="cofactor">
    <cofactor evidence="15">
        <name>Mg(2+)</name>
        <dbReference type="ChEBI" id="CHEBI:18420"/>
    </cofactor>
    <text evidence="15">Binds 2 magnesium ions per tetramer.</text>
</comment>
<evidence type="ECO:0000256" key="16">
    <source>
        <dbReference type="PROSITE-ProRule" id="PRU00209"/>
    </source>
</evidence>
<keyword evidence="11 16" id="KW-0694">RNA-binding</keyword>
<dbReference type="InterPro" id="IPR005121">
    <property type="entry name" value="Fdx_antiC-bd"/>
</dbReference>
<feature type="binding site" evidence="15">
    <location>
        <position position="466"/>
    </location>
    <ligand>
        <name>Mg(2+)</name>
        <dbReference type="ChEBI" id="CHEBI:18420"/>
        <note>shared with alpha subunit</note>
    </ligand>
</feature>
<proteinExistence type="inferred from homology"/>
<comment type="similarity">
    <text evidence="2 15">Belongs to the phenylalanyl-tRNA synthetase beta subunit family. Type 1 subfamily.</text>
</comment>
<keyword evidence="12 15" id="KW-0648">Protein biosynthesis</keyword>
<dbReference type="InterPro" id="IPR020825">
    <property type="entry name" value="Phe-tRNA_synthase-like_B3/B4"/>
</dbReference>
<feature type="binding site" evidence="15">
    <location>
        <position position="467"/>
    </location>
    <ligand>
        <name>Mg(2+)</name>
        <dbReference type="ChEBI" id="CHEBI:18420"/>
        <note>shared with alpha subunit</note>
    </ligand>
</feature>
<accession>A0ABU0DXV7</accession>
<dbReference type="InterPro" id="IPR045864">
    <property type="entry name" value="aa-tRNA-synth_II/BPL/LPL"/>
</dbReference>
<dbReference type="InterPro" id="IPR041616">
    <property type="entry name" value="PheRS_beta_core"/>
</dbReference>
<dbReference type="Gene3D" id="2.40.50.140">
    <property type="entry name" value="Nucleic acid-binding proteins"/>
    <property type="match status" value="1"/>
</dbReference>
<dbReference type="SMART" id="SM00873">
    <property type="entry name" value="B3_4"/>
    <property type="match status" value="1"/>
</dbReference>
<keyword evidence="6 15" id="KW-0436">Ligase</keyword>
<evidence type="ECO:0000313" key="20">
    <source>
        <dbReference type="EMBL" id="MDQ0359333.1"/>
    </source>
</evidence>
<evidence type="ECO:0000256" key="9">
    <source>
        <dbReference type="ARBA" id="ARBA00022840"/>
    </source>
</evidence>
<dbReference type="Gene3D" id="3.50.40.10">
    <property type="entry name" value="Phenylalanyl-trna Synthetase, Chain B, domain 3"/>
    <property type="match status" value="1"/>
</dbReference>
<evidence type="ECO:0000259" key="19">
    <source>
        <dbReference type="PROSITE" id="PS51483"/>
    </source>
</evidence>
<dbReference type="PANTHER" id="PTHR10947">
    <property type="entry name" value="PHENYLALANYL-TRNA SYNTHETASE BETA CHAIN AND LEUCINE-RICH REPEAT-CONTAINING PROTEIN 47"/>
    <property type="match status" value="1"/>
</dbReference>
<evidence type="ECO:0000256" key="12">
    <source>
        <dbReference type="ARBA" id="ARBA00022917"/>
    </source>
</evidence>
<evidence type="ECO:0000256" key="7">
    <source>
        <dbReference type="ARBA" id="ARBA00022723"/>
    </source>
</evidence>
<feature type="domain" description="TRNA-binding" evidence="17">
    <location>
        <begin position="39"/>
        <end position="152"/>
    </location>
</feature>
<dbReference type="Gene3D" id="3.30.70.380">
    <property type="entry name" value="Ferrodoxin-fold anticodon-binding domain"/>
    <property type="match status" value="1"/>
</dbReference>
<evidence type="ECO:0000256" key="8">
    <source>
        <dbReference type="ARBA" id="ARBA00022741"/>
    </source>
</evidence>
<keyword evidence="13 15" id="KW-0030">Aminoacyl-tRNA synthetase</keyword>
<evidence type="ECO:0000256" key="3">
    <source>
        <dbReference type="ARBA" id="ARBA00011209"/>
    </source>
</evidence>
<reference evidence="20 21" key="1">
    <citation type="submission" date="2023-07" db="EMBL/GenBank/DDBJ databases">
        <title>Genomic Encyclopedia of Type Strains, Phase IV (KMG-IV): sequencing the most valuable type-strain genomes for metagenomic binning, comparative biology and taxonomic classification.</title>
        <authorList>
            <person name="Goeker M."/>
        </authorList>
    </citation>
    <scope>NUCLEOTIDE SEQUENCE [LARGE SCALE GENOMIC DNA]</scope>
    <source>
        <strain evidence="20 21">DSM 16784</strain>
    </source>
</reference>
<keyword evidence="21" id="KW-1185">Reference proteome</keyword>
<dbReference type="SUPFAM" id="SSF55681">
    <property type="entry name" value="Class II aaRS and biotin synthetases"/>
    <property type="match status" value="1"/>
</dbReference>
<dbReference type="PROSITE" id="PS51447">
    <property type="entry name" value="FDX_ACB"/>
    <property type="match status" value="1"/>
</dbReference>
<dbReference type="SMART" id="SM00874">
    <property type="entry name" value="B5"/>
    <property type="match status" value="1"/>
</dbReference>